<name>A0A094QRG1_9ZZZZ</name>
<dbReference type="AlphaFoldDB" id="A0A094QRG1"/>
<dbReference type="PANTHER" id="PTHR43477">
    <property type="entry name" value="DIHYDROANTICAPSIN 7-DEHYDROGENASE"/>
    <property type="match status" value="1"/>
</dbReference>
<evidence type="ECO:0000256" key="1">
    <source>
        <dbReference type="ARBA" id="ARBA00006484"/>
    </source>
</evidence>
<protein>
    <recommendedName>
        <fullName evidence="4">Short-chain dehydrogenase</fullName>
    </recommendedName>
</protein>
<evidence type="ECO:0000256" key="2">
    <source>
        <dbReference type="ARBA" id="ARBA00023002"/>
    </source>
</evidence>
<dbReference type="InterPro" id="IPR020904">
    <property type="entry name" value="Sc_DH/Rdtase_CS"/>
</dbReference>
<comment type="caution">
    <text evidence="3">The sequence shown here is derived from an EMBL/GenBank/DDBJ whole genome shotgun (WGS) entry which is preliminary data.</text>
</comment>
<gene>
    <name evidence="3" type="ORF">GM51_10830</name>
</gene>
<dbReference type="Gene3D" id="3.40.50.720">
    <property type="entry name" value="NAD(P)-binding Rossmann-like Domain"/>
    <property type="match status" value="1"/>
</dbReference>
<dbReference type="SUPFAM" id="SSF51735">
    <property type="entry name" value="NAD(P)-binding Rossmann-fold domains"/>
    <property type="match status" value="1"/>
</dbReference>
<evidence type="ECO:0000313" key="3">
    <source>
        <dbReference type="EMBL" id="KGA17256.1"/>
    </source>
</evidence>
<comment type="similarity">
    <text evidence="1">Belongs to the short-chain dehydrogenases/reductases (SDR) family.</text>
</comment>
<accession>A0A094QRG1</accession>
<dbReference type="Pfam" id="PF13561">
    <property type="entry name" value="adh_short_C2"/>
    <property type="match status" value="1"/>
</dbReference>
<dbReference type="EMBL" id="JNSL01000065">
    <property type="protein sequence ID" value="KGA17256.1"/>
    <property type="molecule type" value="Genomic_DNA"/>
</dbReference>
<evidence type="ECO:0008006" key="4">
    <source>
        <dbReference type="Google" id="ProtNLM"/>
    </source>
</evidence>
<dbReference type="InterPro" id="IPR036291">
    <property type="entry name" value="NAD(P)-bd_dom_sf"/>
</dbReference>
<dbReference type="InterPro" id="IPR002347">
    <property type="entry name" value="SDR_fam"/>
</dbReference>
<dbReference type="PANTHER" id="PTHR43477:SF1">
    <property type="entry name" value="DIHYDROANTICAPSIN 7-DEHYDROGENASE"/>
    <property type="match status" value="1"/>
</dbReference>
<dbReference type="PRINTS" id="PR00080">
    <property type="entry name" value="SDRFAMILY"/>
</dbReference>
<dbReference type="FunFam" id="3.40.50.720:FF:000084">
    <property type="entry name" value="Short-chain dehydrogenase reductase"/>
    <property type="match status" value="1"/>
</dbReference>
<keyword evidence="2" id="KW-0560">Oxidoreductase</keyword>
<reference evidence="3" key="1">
    <citation type="submission" date="2014-06" db="EMBL/GenBank/DDBJ databases">
        <title>Key roles for freshwater Actinobacteria revealed by deep metagenomic sequencing.</title>
        <authorList>
            <person name="Ghai R."/>
            <person name="Mizuno C.M."/>
            <person name="Picazo A."/>
            <person name="Camacho A."/>
            <person name="Rodriguez-Valera F."/>
        </authorList>
    </citation>
    <scope>NUCLEOTIDE SEQUENCE</scope>
</reference>
<dbReference type="CDD" id="cd05233">
    <property type="entry name" value="SDR_c"/>
    <property type="match status" value="1"/>
</dbReference>
<dbReference type="InterPro" id="IPR051122">
    <property type="entry name" value="SDR_DHRS6-like"/>
</dbReference>
<proteinExistence type="inferred from homology"/>
<organism evidence="3">
    <name type="scientific">freshwater metagenome</name>
    <dbReference type="NCBI Taxonomy" id="449393"/>
    <lineage>
        <taxon>unclassified sequences</taxon>
        <taxon>metagenomes</taxon>
        <taxon>ecological metagenomes</taxon>
    </lineage>
</organism>
<dbReference type="PRINTS" id="PR00081">
    <property type="entry name" value="GDHRDH"/>
</dbReference>
<dbReference type="PROSITE" id="PS00061">
    <property type="entry name" value="ADH_SHORT"/>
    <property type="match status" value="1"/>
</dbReference>
<dbReference type="GO" id="GO:0016491">
    <property type="term" value="F:oxidoreductase activity"/>
    <property type="evidence" value="ECO:0007669"/>
    <property type="project" value="UniProtKB-KW"/>
</dbReference>
<sequence length="255" mass="27324">MTDNSNKGILIFGGARGIGGETAKYFSEHGWNVIAADILDKELAELAQSAKNIKTVHCDVASVADIQNAFTFAEAELPQLNGVFNNVGIARYGTVDQLSLEDWEYTLRVNLTAQYISSSLAVPIFKRNGSGSIVNTASILAHMNQKTTAAYSASKAGVLALTRAIAVDHALDGIRCNSISPGTINTPLVRIVAEDILGRKLEEAALEWAAFHPLNRLGTPREVAALVYFLINDESGFITGTDIKIDGGLSAEVFR</sequence>